<dbReference type="EMBL" id="FBVY01000022">
    <property type="protein sequence ID" value="CUW94434.1"/>
    <property type="molecule type" value="Genomic_DNA"/>
</dbReference>
<evidence type="ECO:0000313" key="1">
    <source>
        <dbReference type="EMBL" id="CUW94434.1"/>
    </source>
</evidence>
<dbReference type="AlphaFoldDB" id="A0A9W5B344"/>
<comment type="caution">
    <text evidence="1">The sequence shown here is derived from an EMBL/GenBank/DDBJ whole genome shotgun (WGS) entry which is preliminary data.</text>
</comment>
<proteinExistence type="predicted"/>
<protein>
    <submittedName>
        <fullName evidence="1">Uncharacterized protein</fullName>
    </submittedName>
</protein>
<gene>
    <name evidence="1" type="ORF">AGR2A_Lc100027</name>
</gene>
<sequence length="343" mass="37904">MRHGFFDESLIADGSGTRCDGRRAHVERPTHTVQRVDDGGRTIHPAHAQGSKAIDLREGAGHHHVAVAGNQFQPGLIVVLAHIFGIGRIQHQQNMFRQGGLQAANFRNRNIGAGGIAGIGDEHHFGLRRHGGEDRVHIDSAILFLHRHRCRARPHDLDLVDEKTVFGDDRLIARTQIDVAKQAKKLVGAVAAQDICDVEAMHVGNGLSQRNRLPVRIDFQVAGRRTESLDGFRAWPERGFIGGELINLRNAIHMLLARNISGDIQNTRTRNRLAKLCTHLIDLWKAPENPAKAMPEALDRNGCFVEGQRGFPWLAAVRVVGTPCGARTGTKTRREARWVTGNP</sequence>
<accession>A0A9W5B344</accession>
<organism evidence="1 2">
    <name type="scientific">Agrobacterium genomosp. 2 str. CFBP 5494</name>
    <dbReference type="NCBI Taxonomy" id="1183436"/>
    <lineage>
        <taxon>Bacteria</taxon>
        <taxon>Pseudomonadati</taxon>
        <taxon>Pseudomonadota</taxon>
        <taxon>Alphaproteobacteria</taxon>
        <taxon>Hyphomicrobiales</taxon>
        <taxon>Rhizobiaceae</taxon>
        <taxon>Rhizobium/Agrobacterium group</taxon>
        <taxon>Agrobacterium</taxon>
        <taxon>Agrobacterium tumefaciens complex</taxon>
    </lineage>
</organism>
<name>A0A9W5B344_9HYPH</name>
<keyword evidence="2" id="KW-1185">Reference proteome</keyword>
<evidence type="ECO:0000313" key="2">
    <source>
        <dbReference type="Proteomes" id="UP000191933"/>
    </source>
</evidence>
<dbReference type="Proteomes" id="UP000191933">
    <property type="component" value="Unassembled WGS sequence"/>
</dbReference>
<reference evidence="1 2" key="1">
    <citation type="submission" date="2016-01" db="EMBL/GenBank/DDBJ databases">
        <authorList>
            <person name="Regsiter A."/>
            <person name="william w."/>
        </authorList>
    </citation>
    <scope>NUCLEOTIDE SEQUENCE [LARGE SCALE GENOMIC DNA]</scope>
    <source>
        <strain evidence="1 2">CFBP 5494</strain>
    </source>
</reference>